<sequence length="104" mass="11444">MYGLLRECAELWVGLGPERSIGETYLVCTLGSLICTFEQVEMRRQQHMGIEPDQKLHKDCTSAFDHVKGRFSWQTWTGVCGGQRYGGPVGLSGGNTVHVLSPGS</sequence>
<keyword evidence="2" id="KW-1185">Reference proteome</keyword>
<evidence type="ECO:0000313" key="2">
    <source>
        <dbReference type="Proteomes" id="UP001320706"/>
    </source>
</evidence>
<protein>
    <submittedName>
        <fullName evidence="1">Uncharacterized protein</fullName>
    </submittedName>
</protein>
<proteinExistence type="predicted"/>
<dbReference type="EMBL" id="JAMKPW020000012">
    <property type="protein sequence ID" value="KAK8212815.1"/>
    <property type="molecule type" value="Genomic_DNA"/>
</dbReference>
<gene>
    <name evidence="1" type="ORF">M8818_002980</name>
</gene>
<evidence type="ECO:0000313" key="1">
    <source>
        <dbReference type="EMBL" id="KAK8212815.1"/>
    </source>
</evidence>
<reference evidence="1" key="1">
    <citation type="submission" date="2024-02" db="EMBL/GenBank/DDBJ databases">
        <title>Metagenome Assembled Genome of Zalaria obscura JY119.</title>
        <authorList>
            <person name="Vighnesh L."/>
            <person name="Jagadeeshwari U."/>
            <person name="Venkata Ramana C."/>
            <person name="Sasikala C."/>
        </authorList>
    </citation>
    <scope>NUCLEOTIDE SEQUENCE</scope>
    <source>
        <strain evidence="1">JY119</strain>
    </source>
</reference>
<comment type="caution">
    <text evidence="1">The sequence shown here is derived from an EMBL/GenBank/DDBJ whole genome shotgun (WGS) entry which is preliminary data.</text>
</comment>
<accession>A0ACC3SFM4</accession>
<dbReference type="Proteomes" id="UP001320706">
    <property type="component" value="Unassembled WGS sequence"/>
</dbReference>
<name>A0ACC3SFM4_9PEZI</name>
<organism evidence="1 2">
    <name type="scientific">Zalaria obscura</name>
    <dbReference type="NCBI Taxonomy" id="2024903"/>
    <lineage>
        <taxon>Eukaryota</taxon>
        <taxon>Fungi</taxon>
        <taxon>Dikarya</taxon>
        <taxon>Ascomycota</taxon>
        <taxon>Pezizomycotina</taxon>
        <taxon>Dothideomycetes</taxon>
        <taxon>Dothideomycetidae</taxon>
        <taxon>Dothideales</taxon>
        <taxon>Zalariaceae</taxon>
        <taxon>Zalaria</taxon>
    </lineage>
</organism>